<comment type="caution">
    <text evidence="1">The sequence shown here is derived from an EMBL/GenBank/DDBJ whole genome shotgun (WGS) entry which is preliminary data.</text>
</comment>
<evidence type="ECO:0000313" key="1">
    <source>
        <dbReference type="EMBL" id="GAA0389623.1"/>
    </source>
</evidence>
<sequence length="69" mass="7547">MATALIGKSNRNEDKIDNAIIGVIILADLSTPTPKVLSILANFGSWYFFLPNNQIIGGFSHNLLKDRST</sequence>
<name>A0ABP3I521_9BACL</name>
<gene>
    <name evidence="1" type="ORF">GCM10008933_20720</name>
</gene>
<protein>
    <submittedName>
        <fullName evidence="1">Uncharacterized protein</fullName>
    </submittedName>
</protein>
<dbReference type="EMBL" id="BAAACX010000008">
    <property type="protein sequence ID" value="GAA0389623.1"/>
    <property type="molecule type" value="Genomic_DNA"/>
</dbReference>
<keyword evidence="2" id="KW-1185">Reference proteome</keyword>
<accession>A0ABP3I521</accession>
<organism evidence="1 2">
    <name type="scientific">Paenibacillus motobuensis</name>
    <dbReference type="NCBI Taxonomy" id="295324"/>
    <lineage>
        <taxon>Bacteria</taxon>
        <taxon>Bacillati</taxon>
        <taxon>Bacillota</taxon>
        <taxon>Bacilli</taxon>
        <taxon>Bacillales</taxon>
        <taxon>Paenibacillaceae</taxon>
        <taxon>Paenibacillus</taxon>
    </lineage>
</organism>
<reference evidence="2" key="1">
    <citation type="journal article" date="2019" name="Int. J. Syst. Evol. Microbiol.">
        <title>The Global Catalogue of Microorganisms (GCM) 10K type strain sequencing project: providing services to taxonomists for standard genome sequencing and annotation.</title>
        <authorList>
            <consortium name="The Broad Institute Genomics Platform"/>
            <consortium name="The Broad Institute Genome Sequencing Center for Infectious Disease"/>
            <person name="Wu L."/>
            <person name="Ma J."/>
        </authorList>
    </citation>
    <scope>NUCLEOTIDE SEQUENCE [LARGE SCALE GENOMIC DNA]</scope>
    <source>
        <strain evidence="2">JCM 12774</strain>
    </source>
</reference>
<proteinExistence type="predicted"/>
<evidence type="ECO:0000313" key="2">
    <source>
        <dbReference type="Proteomes" id="UP001500340"/>
    </source>
</evidence>
<dbReference type="Proteomes" id="UP001500340">
    <property type="component" value="Unassembled WGS sequence"/>
</dbReference>